<dbReference type="OrthoDB" id="3983163at2759"/>
<dbReference type="AlphaFoldDB" id="A0A369J3V6"/>
<sequence length="103" mass="11393">MSTSPTERKCRIAEIVQYTCDVETSGTKPEVQCFPIPRIFRICPGRPTIEITKLVNVDLATGEVEVPPDSRDIPVEGKSWKTVVVYNRGSDVDPADPSVNCSR</sequence>
<evidence type="ECO:0000313" key="1">
    <source>
        <dbReference type="EMBL" id="RDB16072.1"/>
    </source>
</evidence>
<dbReference type="GO" id="GO:0042720">
    <property type="term" value="C:mitochondrial inner membrane peptidase complex"/>
    <property type="evidence" value="ECO:0007669"/>
    <property type="project" value="InterPro"/>
</dbReference>
<proteinExistence type="predicted"/>
<dbReference type="InterPro" id="IPR024645">
    <property type="entry name" value="Mitochondr_Som1"/>
</dbReference>
<reference evidence="1" key="1">
    <citation type="submission" date="2018-04" db="EMBL/GenBank/DDBJ databases">
        <title>Whole genome sequencing of Hypsizygus marmoreus.</title>
        <authorList>
            <person name="Choi I.-G."/>
            <person name="Min B."/>
            <person name="Kim J.-G."/>
            <person name="Kim S."/>
            <person name="Oh Y.-L."/>
            <person name="Kong W.-S."/>
            <person name="Park H."/>
            <person name="Jeong J."/>
            <person name="Song E.-S."/>
        </authorList>
    </citation>
    <scope>NUCLEOTIDE SEQUENCE [LARGE SCALE GENOMIC DNA]</scope>
    <source>
        <strain evidence="1">51987-8</strain>
    </source>
</reference>
<keyword evidence="2" id="KW-1185">Reference proteome</keyword>
<organism evidence="1 2">
    <name type="scientific">Hypsizygus marmoreus</name>
    <name type="common">White beech mushroom</name>
    <name type="synonym">Agaricus marmoreus</name>
    <dbReference type="NCBI Taxonomy" id="39966"/>
    <lineage>
        <taxon>Eukaryota</taxon>
        <taxon>Fungi</taxon>
        <taxon>Dikarya</taxon>
        <taxon>Basidiomycota</taxon>
        <taxon>Agaricomycotina</taxon>
        <taxon>Agaricomycetes</taxon>
        <taxon>Agaricomycetidae</taxon>
        <taxon>Agaricales</taxon>
        <taxon>Tricholomatineae</taxon>
        <taxon>Lyophyllaceae</taxon>
        <taxon>Hypsizygus</taxon>
    </lineage>
</organism>
<comment type="caution">
    <text evidence="1">The sequence shown here is derived from an EMBL/GenBank/DDBJ whole genome shotgun (WGS) entry which is preliminary data.</text>
</comment>
<gene>
    <name evidence="1" type="ORF">Hypma_003438</name>
</gene>
<name>A0A369J3V6_HYPMA</name>
<dbReference type="Proteomes" id="UP000076154">
    <property type="component" value="Unassembled WGS sequence"/>
</dbReference>
<accession>A0A369J3V6</accession>
<dbReference type="InParanoid" id="A0A369J3V6"/>
<dbReference type="EMBL" id="LUEZ02000136">
    <property type="protein sequence ID" value="RDB16072.1"/>
    <property type="molecule type" value="Genomic_DNA"/>
</dbReference>
<evidence type="ECO:0000313" key="2">
    <source>
        <dbReference type="Proteomes" id="UP000076154"/>
    </source>
</evidence>
<protein>
    <submittedName>
        <fullName evidence="1">Uncharacterized protein</fullName>
    </submittedName>
</protein>
<dbReference type="Pfam" id="PF11093">
    <property type="entry name" value="Mitochondr_Som1"/>
    <property type="match status" value="1"/>
</dbReference>